<dbReference type="KEGG" id="ptx:ABW99_05165"/>
<dbReference type="SMART" id="SM00754">
    <property type="entry name" value="CHRD"/>
    <property type="match status" value="1"/>
</dbReference>
<dbReference type="EMBL" id="CP011568">
    <property type="protein sequence ID" value="AKJ67705.1"/>
    <property type="molecule type" value="Genomic_DNA"/>
</dbReference>
<evidence type="ECO:0000313" key="3">
    <source>
        <dbReference type="EMBL" id="AKJ67705.1"/>
    </source>
</evidence>
<gene>
    <name evidence="3" type="ORF">ABW99_05165</name>
</gene>
<dbReference type="InterPro" id="IPR010895">
    <property type="entry name" value="CHRD"/>
</dbReference>
<evidence type="ECO:0000259" key="2">
    <source>
        <dbReference type="PROSITE" id="PS50933"/>
    </source>
</evidence>
<feature type="chain" id="PRO_5002553227" evidence="1">
    <location>
        <begin position="28"/>
        <end position="152"/>
    </location>
</feature>
<dbReference type="AlphaFoldDB" id="A0A0G3EL62"/>
<dbReference type="Pfam" id="PF07452">
    <property type="entry name" value="CHRD"/>
    <property type="match status" value="1"/>
</dbReference>
<feature type="signal peptide" evidence="1">
    <location>
        <begin position="1"/>
        <end position="27"/>
    </location>
</feature>
<accession>A0A0G3EL62</accession>
<dbReference type="InterPro" id="IPR006311">
    <property type="entry name" value="TAT_signal"/>
</dbReference>
<dbReference type="PROSITE" id="PS51318">
    <property type="entry name" value="TAT"/>
    <property type="match status" value="1"/>
</dbReference>
<dbReference type="STRING" id="445709.ABW99_05165"/>
<evidence type="ECO:0000313" key="4">
    <source>
        <dbReference type="Proteomes" id="UP000036700"/>
    </source>
</evidence>
<proteinExistence type="predicted"/>
<dbReference type="PROSITE" id="PS50933">
    <property type="entry name" value="CHRD"/>
    <property type="match status" value="1"/>
</dbReference>
<dbReference type="OrthoDB" id="571052at2"/>
<organism evidence="3 4">
    <name type="scientific">Pandoraea thiooxydans</name>
    <dbReference type="NCBI Taxonomy" id="445709"/>
    <lineage>
        <taxon>Bacteria</taxon>
        <taxon>Pseudomonadati</taxon>
        <taxon>Pseudomonadota</taxon>
        <taxon>Betaproteobacteria</taxon>
        <taxon>Burkholderiales</taxon>
        <taxon>Burkholderiaceae</taxon>
        <taxon>Pandoraea</taxon>
    </lineage>
</organism>
<name>A0A0G3EL62_9BURK</name>
<evidence type="ECO:0000256" key="1">
    <source>
        <dbReference type="SAM" id="SignalP"/>
    </source>
</evidence>
<feature type="domain" description="CHRD" evidence="2">
    <location>
        <begin position="28"/>
        <end position="151"/>
    </location>
</feature>
<protein>
    <submittedName>
        <fullName evidence="3">CHRD domain-containing protein</fullName>
    </submittedName>
</protein>
<sequence>MRISMSRRAVLMFGGLALAGSMTLANAAPVSFTVPLDGAHEVPAVPSSATGNAALTYDPATRVVTWDVTFSGLSSAATMAHIHAGATGKNGPVRVWLTKKGAASVTSPIKGEAKLSPAEAKAFLAGDTYVNVHTKDHPAGEIRGQVIPPKGK</sequence>
<dbReference type="Proteomes" id="UP000036700">
    <property type="component" value="Chromosome"/>
</dbReference>
<dbReference type="RefSeq" id="WP_047213406.1">
    <property type="nucleotide sequence ID" value="NZ_CP011568.3"/>
</dbReference>
<keyword evidence="4" id="KW-1185">Reference proteome</keyword>
<keyword evidence="1" id="KW-0732">Signal</keyword>
<dbReference type="PATRIC" id="fig|445709.3.peg.1112"/>
<reference evidence="4" key="1">
    <citation type="submission" date="2015-06" db="EMBL/GenBank/DDBJ databases">
        <authorList>
            <person name="Lim Y.L."/>
            <person name="Ee R."/>
            <person name="Yong D."/>
            <person name="How K.Y."/>
            <person name="Yin W.F."/>
            <person name="Chan K.G."/>
        </authorList>
    </citation>
    <scope>NUCLEOTIDE SEQUENCE [LARGE SCALE GENOMIC DNA]</scope>
    <source>
        <strain evidence="4">DSM 25325</strain>
    </source>
</reference>